<proteinExistence type="predicted"/>
<reference evidence="2 3" key="1">
    <citation type="submission" date="2024-01" db="EMBL/GenBank/DDBJ databases">
        <title>Draft genome sequence of Gordonia sp. LSe1-13.</title>
        <authorList>
            <person name="Suphannarot A."/>
            <person name="Mingma R."/>
        </authorList>
    </citation>
    <scope>NUCLEOTIDE SEQUENCE [LARGE SCALE GENOMIC DNA]</scope>
    <source>
        <strain evidence="2 3">LSe1-13</strain>
    </source>
</reference>
<name>A0ABU7MFN8_9ACTN</name>
<protein>
    <recommendedName>
        <fullName evidence="4">DUF202 domain-containing protein</fullName>
    </recommendedName>
</protein>
<keyword evidence="1" id="KW-0812">Transmembrane</keyword>
<keyword evidence="3" id="KW-1185">Reference proteome</keyword>
<evidence type="ECO:0000313" key="2">
    <source>
        <dbReference type="EMBL" id="MEE3851940.1"/>
    </source>
</evidence>
<dbReference type="EMBL" id="JAZDUF010000004">
    <property type="protein sequence ID" value="MEE3851940.1"/>
    <property type="molecule type" value="Genomic_DNA"/>
</dbReference>
<evidence type="ECO:0000313" key="3">
    <source>
        <dbReference type="Proteomes" id="UP001347146"/>
    </source>
</evidence>
<gene>
    <name evidence="2" type="ORF">VZC37_16480</name>
</gene>
<sequence>MPTSSPTRTRWWRRLVATIGLVLLSWALGAAVVRVGLDLTDRLPYSPRSEWLYLLVAVCALAVSGGGSALAVRRHRRASGHRPPN</sequence>
<keyword evidence="1" id="KW-1133">Transmembrane helix</keyword>
<evidence type="ECO:0000256" key="1">
    <source>
        <dbReference type="SAM" id="Phobius"/>
    </source>
</evidence>
<dbReference type="RefSeq" id="WP_330433639.1">
    <property type="nucleotide sequence ID" value="NZ_JAZDUF010000004.1"/>
</dbReference>
<organism evidence="2 3">
    <name type="scientific">Gordonia sesuvii</name>
    <dbReference type="NCBI Taxonomy" id="3116777"/>
    <lineage>
        <taxon>Bacteria</taxon>
        <taxon>Bacillati</taxon>
        <taxon>Actinomycetota</taxon>
        <taxon>Actinomycetes</taxon>
        <taxon>Mycobacteriales</taxon>
        <taxon>Gordoniaceae</taxon>
        <taxon>Gordonia</taxon>
    </lineage>
</organism>
<accession>A0ABU7MFN8</accession>
<comment type="caution">
    <text evidence="2">The sequence shown here is derived from an EMBL/GenBank/DDBJ whole genome shotgun (WGS) entry which is preliminary data.</text>
</comment>
<keyword evidence="1" id="KW-0472">Membrane</keyword>
<dbReference type="Proteomes" id="UP001347146">
    <property type="component" value="Unassembled WGS sequence"/>
</dbReference>
<evidence type="ECO:0008006" key="4">
    <source>
        <dbReference type="Google" id="ProtNLM"/>
    </source>
</evidence>
<feature type="transmembrane region" description="Helical" evidence="1">
    <location>
        <begin position="53"/>
        <end position="72"/>
    </location>
</feature>